<dbReference type="GO" id="GO:0008381">
    <property type="term" value="F:mechanosensitive monoatomic ion channel activity"/>
    <property type="evidence" value="ECO:0007669"/>
    <property type="project" value="InterPro"/>
</dbReference>
<dbReference type="AlphaFoldDB" id="A0A1L3JI04"/>
<dbReference type="InterPro" id="IPR049278">
    <property type="entry name" value="MS_channel_C"/>
</dbReference>
<evidence type="ECO:0000256" key="5">
    <source>
        <dbReference type="ARBA" id="ARBA00022989"/>
    </source>
</evidence>
<proteinExistence type="inferred from homology"/>
<evidence type="ECO:0000256" key="3">
    <source>
        <dbReference type="ARBA" id="ARBA00022475"/>
    </source>
</evidence>
<reference evidence="10 11" key="1">
    <citation type="submission" date="2016-11" db="EMBL/GenBank/DDBJ databases">
        <title>Tenacibaculum sp. LPB0136, isolated from marine environment.</title>
        <authorList>
            <person name="Kim E."/>
            <person name="Yi H."/>
        </authorList>
    </citation>
    <scope>NUCLEOTIDE SEQUENCE [LARGE SCALE GENOMIC DNA]</scope>
    <source>
        <strain evidence="10 11">LPB0136</strain>
    </source>
</reference>
<comment type="similarity">
    <text evidence="2">Belongs to the MscS (TC 1.A.23) family.</text>
</comment>
<dbReference type="STRING" id="1850252.LPB136_04865"/>
<dbReference type="GO" id="GO:0005886">
    <property type="term" value="C:plasma membrane"/>
    <property type="evidence" value="ECO:0007669"/>
    <property type="project" value="UniProtKB-SubCell"/>
</dbReference>
<organism evidence="10 11">
    <name type="scientific">Tenacibaculum todarodis</name>
    <dbReference type="NCBI Taxonomy" id="1850252"/>
    <lineage>
        <taxon>Bacteria</taxon>
        <taxon>Pseudomonadati</taxon>
        <taxon>Bacteroidota</taxon>
        <taxon>Flavobacteriia</taxon>
        <taxon>Flavobacteriales</taxon>
        <taxon>Flavobacteriaceae</taxon>
        <taxon>Tenacibaculum</taxon>
    </lineage>
</organism>
<dbReference type="InterPro" id="IPR010920">
    <property type="entry name" value="LSM_dom_sf"/>
</dbReference>
<dbReference type="RefSeq" id="WP_072555056.1">
    <property type="nucleotide sequence ID" value="NZ_CP018155.1"/>
</dbReference>
<dbReference type="SUPFAM" id="SSF82689">
    <property type="entry name" value="Mechanosensitive channel protein MscS (YggB), C-terminal domain"/>
    <property type="match status" value="1"/>
</dbReference>
<dbReference type="OrthoDB" id="1522493at2"/>
<keyword evidence="3" id="KW-1003">Cell membrane</keyword>
<evidence type="ECO:0000259" key="9">
    <source>
        <dbReference type="Pfam" id="PF21082"/>
    </source>
</evidence>
<dbReference type="InterPro" id="IPR011066">
    <property type="entry name" value="MscS_channel_C_sf"/>
</dbReference>
<dbReference type="KEGG" id="ten:LPB136_04865"/>
<evidence type="ECO:0000256" key="6">
    <source>
        <dbReference type="ARBA" id="ARBA00023136"/>
    </source>
</evidence>
<sequence>MQAEKAINKATNTIDNWWNSLLSNLPNIIVAILVLTISFFISQKVSILIEKIVSKKVKKKAVSGVISKIISVIIILAGLFIALNILNLDEALTSLLTTAGIAGAVIGLSLQGTLSNTISGIVLSFRERIKIGNWVETNGFSGEVIDINLKEFVLKEADNNIVIIPNKDVLESPLKNYSLTTRMRVRLECGVGYESDLDKVEALTKETIAKAFDQVLSNENVEFYYTEFGGSSINFLCRFWIDAENSLEKLIAKNNAIKEIKKAFDKAGINIPFPIRTLQFDNTLDVSK</sequence>
<evidence type="ECO:0000313" key="10">
    <source>
        <dbReference type="EMBL" id="APG64732.1"/>
    </source>
</evidence>
<gene>
    <name evidence="10" type="ORF">LPB136_04865</name>
</gene>
<dbReference type="InterPro" id="IPR023408">
    <property type="entry name" value="MscS_beta-dom_sf"/>
</dbReference>
<feature type="transmembrane region" description="Helical" evidence="7">
    <location>
        <begin position="28"/>
        <end position="49"/>
    </location>
</feature>
<evidence type="ECO:0000313" key="11">
    <source>
        <dbReference type="Proteomes" id="UP000181898"/>
    </source>
</evidence>
<dbReference type="InterPro" id="IPR011014">
    <property type="entry name" value="MscS_channel_TM-2"/>
</dbReference>
<dbReference type="Gene3D" id="1.10.287.1260">
    <property type="match status" value="1"/>
</dbReference>
<dbReference type="Proteomes" id="UP000181898">
    <property type="component" value="Chromosome"/>
</dbReference>
<feature type="domain" description="Mechanosensitive ion channel MscS" evidence="8">
    <location>
        <begin position="113"/>
        <end position="178"/>
    </location>
</feature>
<protein>
    <submittedName>
        <fullName evidence="10">Mechanosensitive ion channel protein MscS</fullName>
    </submittedName>
</protein>
<name>A0A1L3JI04_9FLAO</name>
<feature type="transmembrane region" description="Helical" evidence="7">
    <location>
        <begin position="61"/>
        <end position="85"/>
    </location>
</feature>
<keyword evidence="11" id="KW-1185">Reference proteome</keyword>
<dbReference type="InterPro" id="IPR045275">
    <property type="entry name" value="MscS_archaea/bacteria_type"/>
</dbReference>
<evidence type="ECO:0000259" key="8">
    <source>
        <dbReference type="Pfam" id="PF00924"/>
    </source>
</evidence>
<dbReference type="Pfam" id="PF00924">
    <property type="entry name" value="MS_channel_2nd"/>
    <property type="match status" value="1"/>
</dbReference>
<dbReference type="Gene3D" id="3.30.70.100">
    <property type="match status" value="1"/>
</dbReference>
<evidence type="ECO:0000256" key="2">
    <source>
        <dbReference type="ARBA" id="ARBA00008017"/>
    </source>
</evidence>
<feature type="domain" description="Mechanosensitive ion channel MscS C-terminal" evidence="9">
    <location>
        <begin position="185"/>
        <end position="271"/>
    </location>
</feature>
<evidence type="ECO:0000256" key="7">
    <source>
        <dbReference type="SAM" id="Phobius"/>
    </source>
</evidence>
<dbReference type="SUPFAM" id="SSF50182">
    <property type="entry name" value="Sm-like ribonucleoproteins"/>
    <property type="match status" value="1"/>
</dbReference>
<dbReference type="Gene3D" id="2.30.30.60">
    <property type="match status" value="1"/>
</dbReference>
<accession>A0A1L3JI04</accession>
<dbReference type="EMBL" id="CP018155">
    <property type="protein sequence ID" value="APG64732.1"/>
    <property type="molecule type" value="Genomic_DNA"/>
</dbReference>
<comment type="subcellular location">
    <subcellularLocation>
        <location evidence="1">Cell membrane</location>
        <topology evidence="1">Multi-pass membrane protein</topology>
    </subcellularLocation>
</comment>
<evidence type="ECO:0000256" key="4">
    <source>
        <dbReference type="ARBA" id="ARBA00022692"/>
    </source>
</evidence>
<dbReference type="InterPro" id="IPR006685">
    <property type="entry name" value="MscS_channel_2nd"/>
</dbReference>
<keyword evidence="5 7" id="KW-1133">Transmembrane helix</keyword>
<dbReference type="SUPFAM" id="SSF82861">
    <property type="entry name" value="Mechanosensitive channel protein MscS (YggB), transmembrane region"/>
    <property type="match status" value="1"/>
</dbReference>
<evidence type="ECO:0000256" key="1">
    <source>
        <dbReference type="ARBA" id="ARBA00004651"/>
    </source>
</evidence>
<dbReference type="Pfam" id="PF05552">
    <property type="entry name" value="MS_channel_1st_1"/>
    <property type="match status" value="1"/>
</dbReference>
<dbReference type="PANTHER" id="PTHR30221">
    <property type="entry name" value="SMALL-CONDUCTANCE MECHANOSENSITIVE CHANNEL"/>
    <property type="match status" value="1"/>
</dbReference>
<keyword evidence="4 7" id="KW-0812">Transmembrane</keyword>
<keyword evidence="6 7" id="KW-0472">Membrane</keyword>
<dbReference type="InterPro" id="IPR008910">
    <property type="entry name" value="MSC_TM_helix"/>
</dbReference>
<dbReference type="PANTHER" id="PTHR30221:SF1">
    <property type="entry name" value="SMALL-CONDUCTANCE MECHANOSENSITIVE CHANNEL"/>
    <property type="match status" value="1"/>
</dbReference>
<dbReference type="Pfam" id="PF21082">
    <property type="entry name" value="MS_channel_3rd"/>
    <property type="match status" value="1"/>
</dbReference>